<organism evidence="1">
    <name type="scientific">Klebsiella oxytoca</name>
    <dbReference type="NCBI Taxonomy" id="571"/>
    <lineage>
        <taxon>Bacteria</taxon>
        <taxon>Pseudomonadati</taxon>
        <taxon>Pseudomonadota</taxon>
        <taxon>Gammaproteobacteria</taxon>
        <taxon>Enterobacterales</taxon>
        <taxon>Enterobacteriaceae</taxon>
        <taxon>Klebsiella/Raoultella group</taxon>
        <taxon>Klebsiella</taxon>
    </lineage>
</organism>
<evidence type="ECO:0000313" key="1">
    <source>
        <dbReference type="EMBL" id="VYT61512.1"/>
    </source>
</evidence>
<dbReference type="EMBL" id="CACRTM010000010">
    <property type="protein sequence ID" value="VYT61512.1"/>
    <property type="molecule type" value="Genomic_DNA"/>
</dbReference>
<sequence>MLFSRPEGKVVSRLGVSISRIARFCPVFRRIIRFYALLYLYFRKGLPKVFDSFQRQFSGASENISAGIPGHFSTEQIQMDELFLIRRSFSFQ</sequence>
<name>A0A6N2Y6B6_KLEOX</name>
<dbReference type="AlphaFoldDB" id="A0A6N2Y6B6"/>
<gene>
    <name evidence="1" type="ORF">KOLFYP65_02943</name>
</gene>
<proteinExistence type="predicted"/>
<protein>
    <submittedName>
        <fullName evidence="1">Uncharacterized protein</fullName>
    </submittedName>
</protein>
<accession>A0A6N2Y6B6</accession>
<reference evidence="1" key="1">
    <citation type="submission" date="2019-11" db="EMBL/GenBank/DDBJ databases">
        <authorList>
            <person name="Feng L."/>
        </authorList>
    </citation>
    <scope>NUCLEOTIDE SEQUENCE</scope>
    <source>
        <strain evidence="1">KOxytocaLFYP65</strain>
    </source>
</reference>